<keyword evidence="5" id="KW-0479">Metal-binding</keyword>
<dbReference type="RefSeq" id="XP_032826117.1">
    <property type="nucleotide sequence ID" value="XM_032970226.1"/>
</dbReference>
<keyword evidence="3 7" id="KW-0349">Heme</keyword>
<organism evidence="9 10">
    <name type="scientific">Petromyzon marinus</name>
    <name type="common">Sea lamprey</name>
    <dbReference type="NCBI Taxonomy" id="7757"/>
    <lineage>
        <taxon>Eukaryota</taxon>
        <taxon>Metazoa</taxon>
        <taxon>Chordata</taxon>
        <taxon>Craniata</taxon>
        <taxon>Vertebrata</taxon>
        <taxon>Cyclostomata</taxon>
        <taxon>Hyperoartia</taxon>
        <taxon>Petromyzontiformes</taxon>
        <taxon>Petromyzontidae</taxon>
        <taxon>Petromyzon</taxon>
    </lineage>
</organism>
<dbReference type="Pfam" id="PF00042">
    <property type="entry name" value="Globin"/>
    <property type="match status" value="1"/>
</dbReference>
<sequence>MPIVDSGSVGALSASEKAAVAGSWKAVYANYEAAGKAVLIKFFTSNPGVQDFFPKFKGLDSADKLSKSPAVRWHAERIINAVNDSVVALDDPEKQSLKLKALSQKHAYEFHVDSQYFKVLSATILEQVDDANGGLSAEGKSGWEKLLSSICIHLKSAY</sequence>
<dbReference type="GeneID" id="116951533"/>
<accession>A0AAJ7X9M1</accession>
<evidence type="ECO:0000256" key="7">
    <source>
        <dbReference type="RuleBase" id="RU000356"/>
    </source>
</evidence>
<dbReference type="GO" id="GO:0005344">
    <property type="term" value="F:oxygen carrier activity"/>
    <property type="evidence" value="ECO:0007669"/>
    <property type="project" value="UniProtKB-KW"/>
</dbReference>
<name>A0AAJ7X9M1_PETMA</name>
<evidence type="ECO:0000256" key="6">
    <source>
        <dbReference type="ARBA" id="ARBA00023004"/>
    </source>
</evidence>
<keyword evidence="6" id="KW-0408">Iron</keyword>
<evidence type="ECO:0000313" key="10">
    <source>
        <dbReference type="RefSeq" id="XP_032826117.1"/>
    </source>
</evidence>
<dbReference type="PRINTS" id="PR01906">
    <property type="entry name" value="FISHGLOBIN"/>
</dbReference>
<keyword evidence="4 7" id="KW-0561">Oxygen transport</keyword>
<keyword evidence="2 7" id="KW-0813">Transport</keyword>
<evidence type="ECO:0000256" key="5">
    <source>
        <dbReference type="ARBA" id="ARBA00022723"/>
    </source>
</evidence>
<dbReference type="InterPro" id="IPR013314">
    <property type="entry name" value="Globin_lamprey/hagfish"/>
</dbReference>
<dbReference type="GO" id="GO:0016491">
    <property type="term" value="F:oxidoreductase activity"/>
    <property type="evidence" value="ECO:0007669"/>
    <property type="project" value="TreeGrafter"/>
</dbReference>
<comment type="similarity">
    <text evidence="1 7">Belongs to the globin family.</text>
</comment>
<dbReference type="SUPFAM" id="SSF46458">
    <property type="entry name" value="Globin-like"/>
    <property type="match status" value="1"/>
</dbReference>
<evidence type="ECO:0000259" key="8">
    <source>
        <dbReference type="PROSITE" id="PS01033"/>
    </source>
</evidence>
<evidence type="ECO:0000256" key="2">
    <source>
        <dbReference type="ARBA" id="ARBA00022448"/>
    </source>
</evidence>
<dbReference type="PROSITE" id="PS01033">
    <property type="entry name" value="GLOBIN"/>
    <property type="match status" value="1"/>
</dbReference>
<dbReference type="KEGG" id="pmrn:116951533"/>
<reference evidence="10" key="1">
    <citation type="submission" date="2025-08" db="UniProtKB">
        <authorList>
            <consortium name="RefSeq"/>
        </authorList>
    </citation>
    <scope>IDENTIFICATION</scope>
    <source>
        <tissue evidence="10">Sperm</tissue>
    </source>
</reference>
<dbReference type="InterPro" id="IPR012292">
    <property type="entry name" value="Globin/Proto"/>
</dbReference>
<dbReference type="InterPro" id="IPR009050">
    <property type="entry name" value="Globin-like_sf"/>
</dbReference>
<dbReference type="Gene3D" id="1.10.490.10">
    <property type="entry name" value="Globins"/>
    <property type="match status" value="1"/>
</dbReference>
<evidence type="ECO:0000256" key="1">
    <source>
        <dbReference type="ARBA" id="ARBA00008705"/>
    </source>
</evidence>
<evidence type="ECO:0000256" key="4">
    <source>
        <dbReference type="ARBA" id="ARBA00022621"/>
    </source>
</evidence>
<gene>
    <name evidence="10" type="primary">LOC116951533</name>
</gene>
<dbReference type="PANTHER" id="PTHR46783">
    <property type="entry name" value="CYTOGLOBIN"/>
    <property type="match status" value="1"/>
</dbReference>
<dbReference type="GO" id="GO:0020037">
    <property type="term" value="F:heme binding"/>
    <property type="evidence" value="ECO:0007669"/>
    <property type="project" value="InterPro"/>
</dbReference>
<dbReference type="Proteomes" id="UP001318040">
    <property type="component" value="Chromosome 43"/>
</dbReference>
<proteinExistence type="inferred from homology"/>
<dbReference type="PANTHER" id="PTHR46783:SF3">
    <property type="entry name" value="GLOBIN FAMILY PROFILE DOMAIN-CONTAINING PROTEIN"/>
    <property type="match status" value="1"/>
</dbReference>
<evidence type="ECO:0000313" key="9">
    <source>
        <dbReference type="Proteomes" id="UP001318040"/>
    </source>
</evidence>
<dbReference type="GO" id="GO:0005506">
    <property type="term" value="F:iron ion binding"/>
    <property type="evidence" value="ECO:0007669"/>
    <property type="project" value="InterPro"/>
</dbReference>
<evidence type="ECO:0000256" key="3">
    <source>
        <dbReference type="ARBA" id="ARBA00022617"/>
    </source>
</evidence>
<protein>
    <submittedName>
        <fullName evidence="10">Globin-like</fullName>
    </submittedName>
</protein>
<dbReference type="InterPro" id="IPR000971">
    <property type="entry name" value="Globin"/>
</dbReference>
<dbReference type="AlphaFoldDB" id="A0AAJ7X9M1"/>
<keyword evidence="9" id="KW-1185">Reference proteome</keyword>
<dbReference type="GO" id="GO:0019825">
    <property type="term" value="F:oxygen binding"/>
    <property type="evidence" value="ECO:0007669"/>
    <property type="project" value="InterPro"/>
</dbReference>
<feature type="domain" description="Globin" evidence="8">
    <location>
        <begin position="11"/>
        <end position="158"/>
    </location>
</feature>